<dbReference type="InterPro" id="IPR003313">
    <property type="entry name" value="AraC-bd"/>
</dbReference>
<dbReference type="Gene3D" id="1.10.10.60">
    <property type="entry name" value="Homeodomain-like"/>
    <property type="match status" value="2"/>
</dbReference>
<evidence type="ECO:0000313" key="18">
    <source>
        <dbReference type="Proteomes" id="UP000286341"/>
    </source>
</evidence>
<dbReference type="Gene3D" id="3.20.20.80">
    <property type="entry name" value="Glycosidases"/>
    <property type="match status" value="1"/>
</dbReference>
<evidence type="ECO:0000259" key="7">
    <source>
        <dbReference type="PROSITE" id="PS01124"/>
    </source>
</evidence>
<dbReference type="PANTHER" id="PTHR43280">
    <property type="entry name" value="ARAC-FAMILY TRANSCRIPTIONAL REGULATOR"/>
    <property type="match status" value="1"/>
</dbReference>
<evidence type="ECO:0000256" key="1">
    <source>
        <dbReference type="ARBA" id="ARBA00008875"/>
    </source>
</evidence>
<evidence type="ECO:0000313" key="13">
    <source>
        <dbReference type="EMBL" id="RHL77282.1"/>
    </source>
</evidence>
<evidence type="ECO:0000256" key="6">
    <source>
        <dbReference type="ARBA" id="ARBA00023295"/>
    </source>
</evidence>
<organism evidence="9 14">
    <name type="scientific">Agathobacter rectalis</name>
    <dbReference type="NCBI Taxonomy" id="39491"/>
    <lineage>
        <taxon>Bacteria</taxon>
        <taxon>Bacillati</taxon>
        <taxon>Bacillota</taxon>
        <taxon>Clostridia</taxon>
        <taxon>Lachnospirales</taxon>
        <taxon>Lachnospiraceae</taxon>
        <taxon>Agathobacter</taxon>
    </lineage>
</organism>
<dbReference type="Proteomes" id="UP000266698">
    <property type="component" value="Unassembled WGS sequence"/>
</dbReference>
<dbReference type="InterPro" id="IPR037923">
    <property type="entry name" value="HTH-like"/>
</dbReference>
<dbReference type="InterPro" id="IPR009057">
    <property type="entry name" value="Homeodomain-like_sf"/>
</dbReference>
<sequence>MFLLIFIFHSCFNLYIIKFLINTEVFMSENYYLISDNDTHMPIRCTMQRFDHLRQHMHDFFEFSMIVSGNCSLQLDDHIYSLKADDVFCVDPLMLHELHGVNCVIVTILFNQSLFTQILPIPSQPRFFCVSTVSEHPEAISELRSLIAHIIKTNIDKKEGYELRNWAYIYKVMDIFYRNFRIKLSTAKEKKNHKYAMRLSEISQIIQQRYTENITLKELADEVHLSVPYLSKFFVEYYGMNFLSYLNQYRLMHAVQELSTTDKNIDEIAIDSGFSSSHAFVSLFKKQYDMLPKEYRKEQKSNKENSHQQIEQHNYIAGLKKYLINDISSNVTTPTADRIIDFSVSGSTIHLINTWKKMMTVGRASDVLISDVQQMLTQLQLAVGFEYIKLCGVFSDDLHVYTEMPNDSPVYSFSYLDKILDFVTDNNLKPWIQLSYMPEKLAKYPNKRLFGSNVSQPNSVASWCQLVLEFLRHIAARYGLDVIKTWKFGLWNQPNTDNNLFGFSKEQDFFEFYKETYICLKGFCNDLEFCLPPTFYIVSDEYENWYLHFLDWCRSNGCVPDSLSFTYYDTKLMNTNNHTKESFGFVYTMSLSESPDGLKDFVMQVLRERRQLKLGNMPIYLSEWNNTPSQQDLLNDTCYKSCYIVKNILENYDRLSSFTYQALTDLMADAALPNKLFFGGLGLFTTNGIPKASYNAYTLLQQLGDEFLGRGDGYFITRKDTSYQIMLYNYQHFNYLYANGERFDMTETDRYTVFTDSEPVTVKCKLSDIPEGHYKVSDTYINRSHGSSFDQWIAMGALEPTTPHEFDLLKKASTPGFHQRLADVTSDGILELNATLDLLEVRLIQIVPLL</sequence>
<evidence type="ECO:0000313" key="9">
    <source>
        <dbReference type="EMBL" id="RGR55118.1"/>
    </source>
</evidence>
<dbReference type="Proteomes" id="UP000286341">
    <property type="component" value="Unassembled WGS sequence"/>
</dbReference>
<dbReference type="GO" id="GO:0003700">
    <property type="term" value="F:DNA-binding transcription factor activity"/>
    <property type="evidence" value="ECO:0007669"/>
    <property type="project" value="InterPro"/>
</dbReference>
<keyword evidence="4" id="KW-0238">DNA-binding</keyword>
<dbReference type="Gene3D" id="2.60.120.10">
    <property type="entry name" value="Jelly Rolls"/>
    <property type="match status" value="1"/>
</dbReference>
<dbReference type="EMBL" id="QRPB01000015">
    <property type="protein sequence ID" value="RHL77282.1"/>
    <property type="molecule type" value="Genomic_DNA"/>
</dbReference>
<dbReference type="Proteomes" id="UP000285209">
    <property type="component" value="Unassembled WGS sequence"/>
</dbReference>
<dbReference type="InterPro" id="IPR014710">
    <property type="entry name" value="RmlC-like_jellyroll"/>
</dbReference>
<dbReference type="Proteomes" id="UP000479563">
    <property type="component" value="Unassembled WGS sequence"/>
</dbReference>
<dbReference type="OrthoDB" id="9776971at2"/>
<dbReference type="GO" id="GO:0005975">
    <property type="term" value="P:carbohydrate metabolic process"/>
    <property type="evidence" value="ECO:0007669"/>
    <property type="project" value="InterPro"/>
</dbReference>
<dbReference type="InterPro" id="IPR018060">
    <property type="entry name" value="HTH_AraC"/>
</dbReference>
<dbReference type="InterPro" id="IPR017853">
    <property type="entry name" value="GH"/>
</dbReference>
<dbReference type="AlphaFoldDB" id="A0A395UZC2"/>
<dbReference type="SUPFAM" id="SSF46689">
    <property type="entry name" value="Homeodomain-like"/>
    <property type="match status" value="2"/>
</dbReference>
<comment type="similarity">
    <text evidence="1">Belongs to the glycosyl hydrolase 39 family.</text>
</comment>
<keyword evidence="2" id="KW-0378">Hydrolase</keyword>
<comment type="caution">
    <text evidence="9">The sequence shown here is derived from an EMBL/GenBank/DDBJ whole genome shotgun (WGS) entry which is preliminary data.</text>
</comment>
<reference evidence="14 15" key="1">
    <citation type="submission" date="2018-08" db="EMBL/GenBank/DDBJ databases">
        <title>A genome reference for cultivated species of the human gut microbiota.</title>
        <authorList>
            <person name="Zou Y."/>
            <person name="Xue W."/>
            <person name="Luo G."/>
        </authorList>
    </citation>
    <scope>NUCLEOTIDE SEQUENCE [LARGE SCALE GENOMIC DNA]</scope>
    <source>
        <strain evidence="9 14">AF25-15</strain>
        <strain evidence="13 15">AF36-2BH</strain>
        <strain evidence="12 18">AM44-1AT</strain>
        <strain evidence="11 16">AM47-6BH</strain>
        <strain evidence="10 17">AM54-25XD</strain>
    </source>
</reference>
<dbReference type="Pfam" id="PF12833">
    <property type="entry name" value="HTH_18"/>
    <property type="match status" value="1"/>
</dbReference>
<dbReference type="Proteomes" id="UP000283721">
    <property type="component" value="Unassembled WGS sequence"/>
</dbReference>
<dbReference type="SUPFAM" id="SSF51011">
    <property type="entry name" value="Glycosyl hydrolase domain"/>
    <property type="match status" value="1"/>
</dbReference>
<evidence type="ECO:0000256" key="3">
    <source>
        <dbReference type="ARBA" id="ARBA00023015"/>
    </source>
</evidence>
<dbReference type="PROSITE" id="PS00041">
    <property type="entry name" value="HTH_ARAC_FAMILY_1"/>
    <property type="match status" value="1"/>
</dbReference>
<keyword evidence="5" id="KW-0804">Transcription</keyword>
<dbReference type="GO" id="GO:0043565">
    <property type="term" value="F:sequence-specific DNA binding"/>
    <property type="evidence" value="ECO:0007669"/>
    <property type="project" value="InterPro"/>
</dbReference>
<evidence type="ECO:0000313" key="19">
    <source>
        <dbReference type="Proteomes" id="UP000479563"/>
    </source>
</evidence>
<dbReference type="SUPFAM" id="SSF51445">
    <property type="entry name" value="(Trans)glycosidases"/>
    <property type="match status" value="1"/>
</dbReference>
<dbReference type="EMBL" id="QSDV01000004">
    <property type="protein sequence ID" value="RGZ19318.1"/>
    <property type="molecule type" value="Genomic_DNA"/>
</dbReference>
<reference evidence="8 19" key="2">
    <citation type="journal article" date="2019" name="Nat. Med.">
        <title>A library of human gut bacterial isolates paired with longitudinal multiomics data enables mechanistic microbiome research.</title>
        <authorList>
            <person name="Poyet M."/>
            <person name="Groussin M."/>
            <person name="Gibbons S.M."/>
            <person name="Avila-Pacheco J."/>
            <person name="Jiang X."/>
            <person name="Kearney S.M."/>
            <person name="Perrotta A.R."/>
            <person name="Berdy B."/>
            <person name="Zhao S."/>
            <person name="Lieberman T.D."/>
            <person name="Swanson P.K."/>
            <person name="Smith M."/>
            <person name="Roesemann S."/>
            <person name="Alexander J.E."/>
            <person name="Rich S.A."/>
            <person name="Livny J."/>
            <person name="Vlamakis H."/>
            <person name="Clish C."/>
            <person name="Bullock K."/>
            <person name="Deik A."/>
            <person name="Scott J."/>
            <person name="Pierce K.A."/>
            <person name="Xavier R.J."/>
            <person name="Alm E.J."/>
        </authorList>
    </citation>
    <scope>NUCLEOTIDE SEQUENCE [LARGE SCALE GENOMIC DNA]</scope>
    <source>
        <strain evidence="8 19">BIOML-A11</strain>
    </source>
</reference>
<dbReference type="InterPro" id="IPR000514">
    <property type="entry name" value="Glyco_hydro_39"/>
</dbReference>
<keyword evidence="3" id="KW-0805">Transcription regulation</keyword>
<dbReference type="SMART" id="SM00342">
    <property type="entry name" value="HTH_ARAC"/>
    <property type="match status" value="1"/>
</dbReference>
<evidence type="ECO:0000313" key="10">
    <source>
        <dbReference type="EMBL" id="RGZ19318.1"/>
    </source>
</evidence>
<evidence type="ECO:0000313" key="14">
    <source>
        <dbReference type="Proteomes" id="UP000266066"/>
    </source>
</evidence>
<evidence type="ECO:0000256" key="2">
    <source>
        <dbReference type="ARBA" id="ARBA00022801"/>
    </source>
</evidence>
<gene>
    <name evidence="13" type="ORF">DW001_11665</name>
    <name evidence="12" type="ORF">DW948_06800</name>
    <name evidence="11" type="ORF">DW967_05675</name>
    <name evidence="9" type="ORF">DWY38_05995</name>
    <name evidence="10" type="ORF">DXA03_04635</name>
    <name evidence="8" type="ORF">GKE07_04595</name>
</gene>
<dbReference type="EMBL" id="WKQP01000005">
    <property type="protein sequence ID" value="MSC59496.1"/>
    <property type="molecule type" value="Genomic_DNA"/>
</dbReference>
<evidence type="ECO:0000256" key="4">
    <source>
        <dbReference type="ARBA" id="ARBA00023125"/>
    </source>
</evidence>
<dbReference type="Pfam" id="PF01229">
    <property type="entry name" value="Glyco_hydro_39"/>
    <property type="match status" value="1"/>
</dbReference>
<accession>A0A395UZC2</accession>
<dbReference type="EMBL" id="QSFB01000007">
    <property type="protein sequence ID" value="RHA14379.1"/>
    <property type="molecule type" value="Genomic_DNA"/>
</dbReference>
<protein>
    <submittedName>
        <fullName evidence="9">Helix-turn-helix domain-containing protein</fullName>
    </submittedName>
</protein>
<dbReference type="EMBL" id="QRUJ01000005">
    <property type="protein sequence ID" value="RGR55118.1"/>
    <property type="molecule type" value="Genomic_DNA"/>
</dbReference>
<dbReference type="Pfam" id="PF02311">
    <property type="entry name" value="AraC_binding"/>
    <property type="match status" value="1"/>
</dbReference>
<dbReference type="PANTHER" id="PTHR43280:SF2">
    <property type="entry name" value="HTH-TYPE TRANSCRIPTIONAL REGULATOR EXSA"/>
    <property type="match status" value="1"/>
</dbReference>
<keyword evidence="6" id="KW-0326">Glycosidase</keyword>
<dbReference type="PRINTS" id="PR00745">
    <property type="entry name" value="GLHYDRLASE39"/>
</dbReference>
<dbReference type="SUPFAM" id="SSF51215">
    <property type="entry name" value="Regulatory protein AraC"/>
    <property type="match status" value="1"/>
</dbReference>
<dbReference type="InterPro" id="IPR049166">
    <property type="entry name" value="GH39_cat"/>
</dbReference>
<dbReference type="Gene3D" id="2.60.40.1500">
    <property type="entry name" value="Glycosyl hydrolase domain, family 39"/>
    <property type="match status" value="1"/>
</dbReference>
<evidence type="ECO:0000313" key="11">
    <source>
        <dbReference type="EMBL" id="RGZ93947.1"/>
    </source>
</evidence>
<evidence type="ECO:0000313" key="16">
    <source>
        <dbReference type="Proteomes" id="UP000283721"/>
    </source>
</evidence>
<evidence type="ECO:0000256" key="5">
    <source>
        <dbReference type="ARBA" id="ARBA00023163"/>
    </source>
</evidence>
<dbReference type="EMBL" id="QSES01000008">
    <property type="protein sequence ID" value="RGZ93947.1"/>
    <property type="molecule type" value="Genomic_DNA"/>
</dbReference>
<feature type="domain" description="HTH araC/xylS-type" evidence="7">
    <location>
        <begin position="200"/>
        <end position="298"/>
    </location>
</feature>
<name>A0A395UZC2_9FIRM</name>
<dbReference type="InterPro" id="IPR018062">
    <property type="entry name" value="HTH_AraC-typ_CS"/>
</dbReference>
<evidence type="ECO:0000313" key="15">
    <source>
        <dbReference type="Proteomes" id="UP000266698"/>
    </source>
</evidence>
<dbReference type="Proteomes" id="UP000266066">
    <property type="component" value="Unassembled WGS sequence"/>
</dbReference>
<evidence type="ECO:0000313" key="17">
    <source>
        <dbReference type="Proteomes" id="UP000285209"/>
    </source>
</evidence>
<dbReference type="GO" id="GO:0004553">
    <property type="term" value="F:hydrolase activity, hydrolyzing O-glycosyl compounds"/>
    <property type="evidence" value="ECO:0007669"/>
    <property type="project" value="InterPro"/>
</dbReference>
<proteinExistence type="inferred from homology"/>
<evidence type="ECO:0000313" key="8">
    <source>
        <dbReference type="EMBL" id="MSC59496.1"/>
    </source>
</evidence>
<evidence type="ECO:0000313" key="12">
    <source>
        <dbReference type="EMBL" id="RHA14379.1"/>
    </source>
</evidence>
<dbReference type="PROSITE" id="PS01124">
    <property type="entry name" value="HTH_ARAC_FAMILY_2"/>
    <property type="match status" value="1"/>
</dbReference>